<proteinExistence type="predicted"/>
<dbReference type="EMBL" id="EQ962658">
    <property type="protein sequence ID" value="EED13490.1"/>
    <property type="molecule type" value="Genomic_DNA"/>
</dbReference>
<feature type="transmembrane region" description="Helical" evidence="5">
    <location>
        <begin position="77"/>
        <end position="96"/>
    </location>
</feature>
<dbReference type="eggNOG" id="ENOG502QURG">
    <property type="taxonomic scope" value="Eukaryota"/>
</dbReference>
<dbReference type="OMA" id="YPIPRCY"/>
<dbReference type="GO" id="GO:0016020">
    <property type="term" value="C:membrane"/>
    <property type="evidence" value="ECO:0007669"/>
    <property type="project" value="UniProtKB-SubCell"/>
</dbReference>
<dbReference type="STRING" id="441959.B8MLX8"/>
<feature type="transmembrane region" description="Helical" evidence="5">
    <location>
        <begin position="256"/>
        <end position="279"/>
    </location>
</feature>
<evidence type="ECO:0000313" key="6">
    <source>
        <dbReference type="EMBL" id="EED13490.1"/>
    </source>
</evidence>
<dbReference type="HOGENOM" id="CLU_033465_3_1_1"/>
<evidence type="ECO:0000313" key="7">
    <source>
        <dbReference type="Proteomes" id="UP000001745"/>
    </source>
</evidence>
<sequence length="387" mass="44098">MSKVIYEYGWIQAAKRAEVPTEGISFLVRNIVIAQTGNEDKVQSKADELSHLRFVSESVRNPLLHAQVFYLQLPASLVRILVYFCSLGKALYVSMIDSRDSSNDFGFAFYHYDPSIGAAIIFILLFIGTTGYHIVQMFTTSTWFFIPFVIGGIFEIIGYIGRAMSSNQSPNWTLGPYLIQTLFLLLAPALLAASIYMFLGRIILVLQAENLALLKKKWLTKLFVTGDVLSFMLQGAGGGIQSSGTLASMKNGEHLIVVGLVVQILFFAFFLVTATHFYWKIKKYPMPRSCSPDIPWRKHLNILYLTSFLIMVRSLFRLIEYIQGNNGFLLHHEMYLYVFDALLMFLAMVIFNIVHPQEIGRLLRSAANHEMSRLHDEEQPKPYERYP</sequence>
<feature type="transmembrane region" description="Helical" evidence="5">
    <location>
        <begin position="334"/>
        <end position="354"/>
    </location>
</feature>
<dbReference type="InterPro" id="IPR007568">
    <property type="entry name" value="RTA1"/>
</dbReference>
<evidence type="ECO:0000256" key="3">
    <source>
        <dbReference type="ARBA" id="ARBA00022989"/>
    </source>
</evidence>
<dbReference type="Proteomes" id="UP000001745">
    <property type="component" value="Unassembled WGS sequence"/>
</dbReference>
<keyword evidence="2 5" id="KW-0812">Transmembrane</keyword>
<dbReference type="InParanoid" id="B8MLX8"/>
<gene>
    <name evidence="6" type="ORF">TSTA_097460</name>
</gene>
<dbReference type="GeneID" id="8103444"/>
<feature type="transmembrane region" description="Helical" evidence="5">
    <location>
        <begin position="218"/>
        <end position="236"/>
    </location>
</feature>
<keyword evidence="3 5" id="KW-1133">Transmembrane helix</keyword>
<feature type="transmembrane region" description="Helical" evidence="5">
    <location>
        <begin position="116"/>
        <end position="135"/>
    </location>
</feature>
<dbReference type="PhylomeDB" id="B8MLX8"/>
<feature type="transmembrane region" description="Helical" evidence="5">
    <location>
        <begin position="300"/>
        <end position="322"/>
    </location>
</feature>
<dbReference type="FunCoup" id="B8MLX8">
    <property type="interactions" value="30"/>
</dbReference>
<dbReference type="AlphaFoldDB" id="B8MLX8"/>
<reference evidence="7" key="1">
    <citation type="journal article" date="2015" name="Genome Announc.">
        <title>Genome sequence of the AIDS-associated pathogen Penicillium marneffei (ATCC18224) and its near taxonomic relative Talaromyces stipitatus (ATCC10500).</title>
        <authorList>
            <person name="Nierman W.C."/>
            <person name="Fedorova-Abrams N.D."/>
            <person name="Andrianopoulos A."/>
        </authorList>
    </citation>
    <scope>NUCLEOTIDE SEQUENCE [LARGE SCALE GENOMIC DNA]</scope>
    <source>
        <strain evidence="7">ATCC 10500 / CBS 375.48 / QM 6759 / NRRL 1006</strain>
    </source>
</reference>
<evidence type="ECO:0000256" key="1">
    <source>
        <dbReference type="ARBA" id="ARBA00004141"/>
    </source>
</evidence>
<evidence type="ECO:0000256" key="5">
    <source>
        <dbReference type="SAM" id="Phobius"/>
    </source>
</evidence>
<dbReference type="RefSeq" id="XP_002485728.1">
    <property type="nucleotide sequence ID" value="XM_002485683.1"/>
</dbReference>
<dbReference type="VEuPathDB" id="FungiDB:TSTA_097460"/>
<dbReference type="PANTHER" id="PTHR31465:SF1">
    <property type="entry name" value="PROTEIN RTA1-RELATED"/>
    <property type="match status" value="1"/>
</dbReference>
<keyword evidence="7" id="KW-1185">Reference proteome</keyword>
<organism evidence="6 7">
    <name type="scientific">Talaromyces stipitatus (strain ATCC 10500 / CBS 375.48 / QM 6759 / NRRL 1006)</name>
    <name type="common">Penicillium stipitatum</name>
    <dbReference type="NCBI Taxonomy" id="441959"/>
    <lineage>
        <taxon>Eukaryota</taxon>
        <taxon>Fungi</taxon>
        <taxon>Dikarya</taxon>
        <taxon>Ascomycota</taxon>
        <taxon>Pezizomycotina</taxon>
        <taxon>Eurotiomycetes</taxon>
        <taxon>Eurotiomycetidae</taxon>
        <taxon>Eurotiales</taxon>
        <taxon>Trichocomaceae</taxon>
        <taxon>Talaromyces</taxon>
        <taxon>Talaromyces sect. Talaromyces</taxon>
    </lineage>
</organism>
<name>B8MLX8_TALSN</name>
<dbReference type="OrthoDB" id="3358017at2759"/>
<comment type="subcellular location">
    <subcellularLocation>
        <location evidence="1">Membrane</location>
        <topology evidence="1">Multi-pass membrane protein</topology>
    </subcellularLocation>
</comment>
<feature type="transmembrane region" description="Helical" evidence="5">
    <location>
        <begin position="142"/>
        <end position="161"/>
    </location>
</feature>
<protein>
    <submittedName>
        <fullName evidence="6">RTA1 domain protein, putative</fullName>
    </submittedName>
</protein>
<dbReference type="Pfam" id="PF04479">
    <property type="entry name" value="RTA1"/>
    <property type="match status" value="1"/>
</dbReference>
<feature type="transmembrane region" description="Helical" evidence="5">
    <location>
        <begin position="181"/>
        <end position="206"/>
    </location>
</feature>
<keyword evidence="4 5" id="KW-0472">Membrane</keyword>
<accession>B8MLX8</accession>
<dbReference type="PANTHER" id="PTHR31465">
    <property type="entry name" value="PROTEIN RTA1-RELATED"/>
    <property type="match status" value="1"/>
</dbReference>
<evidence type="ECO:0000256" key="4">
    <source>
        <dbReference type="ARBA" id="ARBA00023136"/>
    </source>
</evidence>
<evidence type="ECO:0000256" key="2">
    <source>
        <dbReference type="ARBA" id="ARBA00022692"/>
    </source>
</evidence>